<dbReference type="PANTHER" id="PTHR42998:SF1">
    <property type="entry name" value="TYPE I RESTRICTION ENZYME HINDI METHYLASE SUBUNIT"/>
    <property type="match status" value="1"/>
</dbReference>
<evidence type="ECO:0000313" key="5">
    <source>
        <dbReference type="Proteomes" id="UP000235050"/>
    </source>
</evidence>
<dbReference type="InterPro" id="IPR029063">
    <property type="entry name" value="SAM-dependent_MTases_sf"/>
</dbReference>
<proteinExistence type="predicted"/>
<keyword evidence="4" id="KW-0808">Transferase</keyword>
<accession>A0A2N5J7H0</accession>
<protein>
    <submittedName>
        <fullName evidence="4">N-6 DNA methylase</fullName>
    </submittedName>
</protein>
<gene>
    <name evidence="4" type="ORF">Uis1B_1991</name>
</gene>
<dbReference type="Pfam" id="PF02384">
    <property type="entry name" value="N6_Mtase"/>
    <property type="match status" value="1"/>
</dbReference>
<dbReference type="PANTHER" id="PTHR42998">
    <property type="entry name" value="TYPE I RESTRICTION ENZYME HINDVIIP M PROTEIN-RELATED"/>
    <property type="match status" value="1"/>
</dbReference>
<sequence>MPYEATRYKEHHEVRLPLLSQLLDKGWNRDQIICPSPDSDDREWQVPRTPSDNSVRESGRRFAGFPVDMAIFDEPQHRGEWDHVIALVETKAPTHEEGVSQLETYLGLEPNAVLGIWSNGSSISLVYKQVDLHYKVIRDAVLPSPSDNILFAGDEPLTYGQLRNHEEISGKGLNHLFSELLDHIVAGDSKSTRADDRLDNMCDMLLLKMDSDTNGKMARNPDEAVLEFQILATPQETAKRINTCFEEYVDKYPFLFEDNTSKTIKFDDETIHAIVYRLQNINLKAAAPETLSAAFQVFRSANVKQGEGQYFTPQRIIEAAVKLTGVDYHDKVIDPACGTGGFLFESYNNLLSRATSEQKDEIRTWAHHNLYGVDLDSINVKLSRALMIGARDGSTNIVLGDSLREGKWPEFPKLAPVIGHEADGSYSVVLTNPPFGEKLKIRATDAKAAEYSICKHTSGGAASDKYADTELGLVFMERAYRLLTNGGRLGIVLPETYFFSTSYRWFRTWVDERFDLLAVMNVPMEAFQGFCRAKTNFYVMRKKPMGDKPALPLPSWAEPGRTWITYAPTIGINKDGKTLFKVTEDGIRTTEIDDKVLSDVEALVNGEKETETSRFVHTPDSLSLTFLGVPQYYDQTSVLEFERYVGTHFGNFSTRSLGDLVDDGIITVENGHGSPSADTRNGTIPYVKVSDLRAGMVNFNPTNMVPLSVAQRFWHGTDSGLSPWSIVTPSRASKNIGEPSMLLPGQEQAVFTKETLIMNTTDKADFDNFYLGWALDLDVVRRQWARVVFMQTNREDLGTRYREILIPIPDTREDGERVSLHYREYYSTIAQSRSDYLKARAAQNQ</sequence>
<keyword evidence="4" id="KW-0489">Methyltransferase</keyword>
<dbReference type="EMBL" id="NMWU01000041">
    <property type="protein sequence ID" value="PLS30169.1"/>
    <property type="molecule type" value="Genomic_DNA"/>
</dbReference>
<dbReference type="GO" id="GO:0009307">
    <property type="term" value="P:DNA restriction-modification system"/>
    <property type="evidence" value="ECO:0007669"/>
    <property type="project" value="UniProtKB-KW"/>
</dbReference>
<keyword evidence="1" id="KW-0680">Restriction system</keyword>
<dbReference type="Gene3D" id="3.40.50.150">
    <property type="entry name" value="Vaccinia Virus protein VP39"/>
    <property type="match status" value="1"/>
</dbReference>
<dbReference type="OrthoDB" id="9784823at2"/>
<dbReference type="GO" id="GO:0008170">
    <property type="term" value="F:N-methyltransferase activity"/>
    <property type="evidence" value="ECO:0007669"/>
    <property type="project" value="InterPro"/>
</dbReference>
<dbReference type="InterPro" id="IPR052916">
    <property type="entry name" value="Type-I_RE_MTase_Subunit"/>
</dbReference>
<dbReference type="GO" id="GO:0032259">
    <property type="term" value="P:methylation"/>
    <property type="evidence" value="ECO:0007669"/>
    <property type="project" value="UniProtKB-KW"/>
</dbReference>
<dbReference type="Proteomes" id="UP000235050">
    <property type="component" value="Unassembled WGS sequence"/>
</dbReference>
<evidence type="ECO:0000256" key="2">
    <source>
        <dbReference type="SAM" id="MobiDB-lite"/>
    </source>
</evidence>
<dbReference type="PRINTS" id="PR00507">
    <property type="entry name" value="N12N6MTFRASE"/>
</dbReference>
<dbReference type="InterPro" id="IPR003356">
    <property type="entry name" value="DNA_methylase_A-5"/>
</dbReference>
<evidence type="ECO:0000256" key="1">
    <source>
        <dbReference type="ARBA" id="ARBA00022747"/>
    </source>
</evidence>
<evidence type="ECO:0000259" key="3">
    <source>
        <dbReference type="Pfam" id="PF02384"/>
    </source>
</evidence>
<dbReference type="InterPro" id="IPR002052">
    <property type="entry name" value="DNA_methylase_N6_adenine_CS"/>
</dbReference>
<dbReference type="GO" id="GO:0003677">
    <property type="term" value="F:DNA binding"/>
    <property type="evidence" value="ECO:0007669"/>
    <property type="project" value="InterPro"/>
</dbReference>
<dbReference type="RefSeq" id="WP_101618034.1">
    <property type="nucleotide sequence ID" value="NZ_NMWU01000041.1"/>
</dbReference>
<organism evidence="4 5">
    <name type="scientific">Bifidobacterium margollesii</name>
    <dbReference type="NCBI Taxonomy" id="2020964"/>
    <lineage>
        <taxon>Bacteria</taxon>
        <taxon>Bacillati</taxon>
        <taxon>Actinomycetota</taxon>
        <taxon>Actinomycetes</taxon>
        <taxon>Bifidobacteriales</taxon>
        <taxon>Bifidobacteriaceae</taxon>
        <taxon>Bifidobacterium</taxon>
    </lineage>
</organism>
<dbReference type="CDD" id="cd02440">
    <property type="entry name" value="AdoMet_MTases"/>
    <property type="match status" value="1"/>
</dbReference>
<name>A0A2N5J7H0_9BIFI</name>
<dbReference type="PROSITE" id="PS00092">
    <property type="entry name" value="N6_MTASE"/>
    <property type="match status" value="1"/>
</dbReference>
<comment type="caution">
    <text evidence="4">The sequence shown here is derived from an EMBL/GenBank/DDBJ whole genome shotgun (WGS) entry which is preliminary data.</text>
</comment>
<dbReference type="AlphaFoldDB" id="A0A2N5J7H0"/>
<reference evidence="4 5" key="1">
    <citation type="submission" date="2017-07" db="EMBL/GenBank/DDBJ databases">
        <title>Bifidobacterium novel species.</title>
        <authorList>
            <person name="Lugli G.A."/>
            <person name="Milani C."/>
            <person name="Duranti S."/>
            <person name="Mangifesta M."/>
        </authorList>
    </citation>
    <scope>NUCLEOTIDE SEQUENCE [LARGE SCALE GENOMIC DNA]</scope>
    <source>
        <strain evidence="5">Uis1B</strain>
    </source>
</reference>
<feature type="region of interest" description="Disordered" evidence="2">
    <location>
        <begin position="34"/>
        <end position="58"/>
    </location>
</feature>
<keyword evidence="5" id="KW-1185">Reference proteome</keyword>
<dbReference type="SUPFAM" id="SSF53335">
    <property type="entry name" value="S-adenosyl-L-methionine-dependent methyltransferases"/>
    <property type="match status" value="1"/>
</dbReference>
<dbReference type="REBASE" id="385062">
    <property type="entry name" value="M.BmaUis1BORF1991P"/>
</dbReference>
<evidence type="ECO:0000313" key="4">
    <source>
        <dbReference type="EMBL" id="PLS30169.1"/>
    </source>
</evidence>
<feature type="domain" description="DNA methylase adenine-specific" evidence="3">
    <location>
        <begin position="302"/>
        <end position="543"/>
    </location>
</feature>